<feature type="region of interest" description="Disordered" evidence="1">
    <location>
        <begin position="94"/>
        <end position="117"/>
    </location>
</feature>
<feature type="chain" id="PRO_5002309591" description="Lipoprotein" evidence="2">
    <location>
        <begin position="27"/>
        <end position="117"/>
    </location>
</feature>
<evidence type="ECO:0000256" key="2">
    <source>
        <dbReference type="SAM" id="SignalP"/>
    </source>
</evidence>
<protein>
    <recommendedName>
        <fullName evidence="5">Lipoprotein</fullName>
    </recommendedName>
</protein>
<dbReference type="Proteomes" id="UP000032680">
    <property type="component" value="Unassembled WGS sequence"/>
</dbReference>
<proteinExistence type="predicted"/>
<organism evidence="3 4">
    <name type="scientific">Acidisphaera rubrifaciens HS-AP3</name>
    <dbReference type="NCBI Taxonomy" id="1231350"/>
    <lineage>
        <taxon>Bacteria</taxon>
        <taxon>Pseudomonadati</taxon>
        <taxon>Pseudomonadota</taxon>
        <taxon>Alphaproteobacteria</taxon>
        <taxon>Acetobacterales</taxon>
        <taxon>Acetobacteraceae</taxon>
        <taxon>Acidisphaera</taxon>
    </lineage>
</organism>
<gene>
    <name evidence="3" type="ORF">Asru_0427_03</name>
</gene>
<dbReference type="EMBL" id="BANB01000427">
    <property type="protein sequence ID" value="GAN77715.1"/>
    <property type="molecule type" value="Genomic_DNA"/>
</dbReference>
<feature type="signal peptide" evidence="2">
    <location>
        <begin position="1"/>
        <end position="26"/>
    </location>
</feature>
<keyword evidence="4" id="KW-1185">Reference proteome</keyword>
<feature type="region of interest" description="Disordered" evidence="1">
    <location>
        <begin position="46"/>
        <end position="69"/>
    </location>
</feature>
<keyword evidence="2" id="KW-0732">Signal</keyword>
<evidence type="ECO:0000256" key="1">
    <source>
        <dbReference type="SAM" id="MobiDB-lite"/>
    </source>
</evidence>
<evidence type="ECO:0000313" key="4">
    <source>
        <dbReference type="Proteomes" id="UP000032680"/>
    </source>
</evidence>
<evidence type="ECO:0008006" key="5">
    <source>
        <dbReference type="Google" id="ProtNLM"/>
    </source>
</evidence>
<name>A0A0D6P7H7_9PROT</name>
<sequence length="117" mass="11541">MKAQVSARAGAKLAAAGLLALLGGCAGLPHGNLGMPATGGVSFDGTAFNGKDYADPHPTSASDAQQRAAYQAHQQQQIDAAKASAVPDLSHMTCSGTSTASSGVNAGTLTSSTNCHN</sequence>
<evidence type="ECO:0000313" key="3">
    <source>
        <dbReference type="EMBL" id="GAN77715.1"/>
    </source>
</evidence>
<reference evidence="3 4" key="1">
    <citation type="submission" date="2012-11" db="EMBL/GenBank/DDBJ databases">
        <title>Whole genome sequence of Acidisphaera rubrifaciens HS-AP3.</title>
        <authorList>
            <person name="Azuma Y."/>
            <person name="Higashiura N."/>
            <person name="Hirakawa H."/>
            <person name="Matsushita K."/>
        </authorList>
    </citation>
    <scope>NUCLEOTIDE SEQUENCE [LARGE SCALE GENOMIC DNA]</scope>
    <source>
        <strain evidence="3 4">HS-AP3</strain>
    </source>
</reference>
<comment type="caution">
    <text evidence="3">The sequence shown here is derived from an EMBL/GenBank/DDBJ whole genome shotgun (WGS) entry which is preliminary data.</text>
</comment>
<accession>A0A0D6P7H7</accession>
<dbReference type="RefSeq" id="WP_048861921.1">
    <property type="nucleotide sequence ID" value="NZ_BANB01000427.1"/>
</dbReference>
<dbReference type="PROSITE" id="PS51257">
    <property type="entry name" value="PROKAR_LIPOPROTEIN"/>
    <property type="match status" value="1"/>
</dbReference>
<dbReference type="AlphaFoldDB" id="A0A0D6P7H7"/>